<proteinExistence type="predicted"/>
<evidence type="ECO:0000313" key="1">
    <source>
        <dbReference type="EMBL" id="CAD8104188.1"/>
    </source>
</evidence>
<dbReference type="AlphaFoldDB" id="A0A8S1PNZ8"/>
<evidence type="ECO:0000313" key="2">
    <source>
        <dbReference type="Proteomes" id="UP000692954"/>
    </source>
</evidence>
<sequence>MKTWTQLQAKMNNYREKHAKMITNLGRDQCIKMDTNKIKKIPNRGYFDQWRFSNVYNKEFLTRDHLMEHKQILESFRKQMDQKTRRNK</sequence>
<accession>A0A8S1PNZ8</accession>
<gene>
    <name evidence="1" type="ORF">PSON_ATCC_30995.1.T0810230</name>
</gene>
<name>A0A8S1PNZ8_9CILI</name>
<keyword evidence="2" id="KW-1185">Reference proteome</keyword>
<protein>
    <submittedName>
        <fullName evidence="1">Uncharacterized protein</fullName>
    </submittedName>
</protein>
<comment type="caution">
    <text evidence="1">The sequence shown here is derived from an EMBL/GenBank/DDBJ whole genome shotgun (WGS) entry which is preliminary data.</text>
</comment>
<dbReference type="EMBL" id="CAJJDN010000081">
    <property type="protein sequence ID" value="CAD8104188.1"/>
    <property type="molecule type" value="Genomic_DNA"/>
</dbReference>
<dbReference type="Proteomes" id="UP000692954">
    <property type="component" value="Unassembled WGS sequence"/>
</dbReference>
<reference evidence="1" key="1">
    <citation type="submission" date="2021-01" db="EMBL/GenBank/DDBJ databases">
        <authorList>
            <consortium name="Genoscope - CEA"/>
            <person name="William W."/>
        </authorList>
    </citation>
    <scope>NUCLEOTIDE SEQUENCE</scope>
</reference>
<organism evidence="1 2">
    <name type="scientific">Paramecium sonneborni</name>
    <dbReference type="NCBI Taxonomy" id="65129"/>
    <lineage>
        <taxon>Eukaryota</taxon>
        <taxon>Sar</taxon>
        <taxon>Alveolata</taxon>
        <taxon>Ciliophora</taxon>
        <taxon>Intramacronucleata</taxon>
        <taxon>Oligohymenophorea</taxon>
        <taxon>Peniculida</taxon>
        <taxon>Parameciidae</taxon>
        <taxon>Paramecium</taxon>
    </lineage>
</organism>